<protein>
    <submittedName>
        <fullName evidence="1">Uncharacterized protein</fullName>
    </submittedName>
</protein>
<evidence type="ECO:0000313" key="2">
    <source>
        <dbReference type="Proteomes" id="UP000276133"/>
    </source>
</evidence>
<gene>
    <name evidence="1" type="ORF">BpHYR1_007372</name>
</gene>
<organism evidence="1 2">
    <name type="scientific">Brachionus plicatilis</name>
    <name type="common">Marine rotifer</name>
    <name type="synonym">Brachionus muelleri</name>
    <dbReference type="NCBI Taxonomy" id="10195"/>
    <lineage>
        <taxon>Eukaryota</taxon>
        <taxon>Metazoa</taxon>
        <taxon>Spiralia</taxon>
        <taxon>Gnathifera</taxon>
        <taxon>Rotifera</taxon>
        <taxon>Eurotatoria</taxon>
        <taxon>Monogononta</taxon>
        <taxon>Pseudotrocha</taxon>
        <taxon>Ploima</taxon>
        <taxon>Brachionidae</taxon>
        <taxon>Brachionus</taxon>
    </lineage>
</organism>
<comment type="caution">
    <text evidence="1">The sequence shown here is derived from an EMBL/GenBank/DDBJ whole genome shotgun (WGS) entry which is preliminary data.</text>
</comment>
<proteinExistence type="predicted"/>
<reference evidence="1 2" key="1">
    <citation type="journal article" date="2018" name="Sci. Rep.">
        <title>Genomic signatures of local adaptation to the degree of environmental predictability in rotifers.</title>
        <authorList>
            <person name="Franch-Gras L."/>
            <person name="Hahn C."/>
            <person name="Garcia-Roger E.M."/>
            <person name="Carmona M.J."/>
            <person name="Serra M."/>
            <person name="Gomez A."/>
        </authorList>
    </citation>
    <scope>NUCLEOTIDE SEQUENCE [LARGE SCALE GENOMIC DNA]</scope>
    <source>
        <strain evidence="1">HYR1</strain>
    </source>
</reference>
<keyword evidence="2" id="KW-1185">Reference proteome</keyword>
<dbReference type="EMBL" id="REGN01010483">
    <property type="protein sequence ID" value="RMZ98950.1"/>
    <property type="molecule type" value="Genomic_DNA"/>
</dbReference>
<dbReference type="Proteomes" id="UP000276133">
    <property type="component" value="Unassembled WGS sequence"/>
</dbReference>
<name>A0A3M7PJS4_BRAPC</name>
<evidence type="ECO:0000313" key="1">
    <source>
        <dbReference type="EMBL" id="RMZ98950.1"/>
    </source>
</evidence>
<sequence length="75" mass="8589">MKFTIIGNPTISNRQTIYTLRSQNEIVINYFSDIIYFGNNLGLACYVTSDFMSIWLPVTTVTSPRVIFISQEAIF</sequence>
<accession>A0A3M7PJS4</accession>
<dbReference type="AlphaFoldDB" id="A0A3M7PJS4"/>